<evidence type="ECO:0000313" key="2">
    <source>
        <dbReference type="Proteomes" id="UP001633002"/>
    </source>
</evidence>
<reference evidence="1 2" key="1">
    <citation type="submission" date="2024-09" db="EMBL/GenBank/DDBJ databases">
        <title>Chromosome-scale assembly of Riccia sorocarpa.</title>
        <authorList>
            <person name="Paukszto L."/>
        </authorList>
    </citation>
    <scope>NUCLEOTIDE SEQUENCE [LARGE SCALE GENOMIC DNA]</scope>
    <source>
        <strain evidence="1">LP-2024</strain>
        <tissue evidence="1">Aerial parts of the thallus</tissue>
    </source>
</reference>
<name>A0ABD3H7S7_9MARC</name>
<sequence>MASRSNLYDYLYTLGFDELLNLYQTLLETSCEYYDLELEDTLYEIEQILFSADDEVLTMAIMEHYPHGYPTERPIPVPPPSPPHNEWSVLTWETVFTGKCASMANLEETFCLSIHCRQGEEVLSTLHRYSRWQIEIWYRHFERLALSAPLPFAVHHSFVRDVILDEIYNRDRILAAAEDRAWVQEMPREADGWDMLAAYGLPQVPLPELGGWVQE</sequence>
<organism evidence="1 2">
    <name type="scientific">Riccia sorocarpa</name>
    <dbReference type="NCBI Taxonomy" id="122646"/>
    <lineage>
        <taxon>Eukaryota</taxon>
        <taxon>Viridiplantae</taxon>
        <taxon>Streptophyta</taxon>
        <taxon>Embryophyta</taxon>
        <taxon>Marchantiophyta</taxon>
        <taxon>Marchantiopsida</taxon>
        <taxon>Marchantiidae</taxon>
        <taxon>Marchantiales</taxon>
        <taxon>Ricciaceae</taxon>
        <taxon>Riccia</taxon>
    </lineage>
</organism>
<dbReference type="EMBL" id="JBJQOH010000005">
    <property type="protein sequence ID" value="KAL3686577.1"/>
    <property type="molecule type" value="Genomic_DNA"/>
</dbReference>
<comment type="caution">
    <text evidence="1">The sequence shown here is derived from an EMBL/GenBank/DDBJ whole genome shotgun (WGS) entry which is preliminary data.</text>
</comment>
<evidence type="ECO:0000313" key="1">
    <source>
        <dbReference type="EMBL" id="KAL3686577.1"/>
    </source>
</evidence>
<dbReference type="AlphaFoldDB" id="A0ABD3H7S7"/>
<accession>A0ABD3H7S7</accession>
<gene>
    <name evidence="1" type="ORF">R1sor_009151</name>
</gene>
<keyword evidence="2" id="KW-1185">Reference proteome</keyword>
<protein>
    <submittedName>
        <fullName evidence="1">Uncharacterized protein</fullName>
    </submittedName>
</protein>
<proteinExistence type="predicted"/>
<dbReference type="Proteomes" id="UP001633002">
    <property type="component" value="Unassembled WGS sequence"/>
</dbReference>